<protein>
    <submittedName>
        <fullName evidence="2">Uncharacterized protein</fullName>
    </submittedName>
</protein>
<keyword evidence="1" id="KW-0732">Signal</keyword>
<gene>
    <name evidence="2" type="ORF">EZM97_35485</name>
</gene>
<reference evidence="2 3" key="1">
    <citation type="submission" date="2019-02" db="EMBL/GenBank/DDBJ databases">
        <title>Dyella amyloliquefaciens sp. nov., isolated from forest soil.</title>
        <authorList>
            <person name="Gao Z.-H."/>
            <person name="Qiu L.-H."/>
        </authorList>
    </citation>
    <scope>NUCLEOTIDE SEQUENCE [LARGE SCALE GENOMIC DNA]</scope>
    <source>
        <strain evidence="2 3">KACC 12747</strain>
    </source>
</reference>
<dbReference type="EMBL" id="SJTG01000007">
    <property type="protein sequence ID" value="TCI06221.1"/>
    <property type="molecule type" value="Genomic_DNA"/>
</dbReference>
<keyword evidence="3" id="KW-1185">Reference proteome</keyword>
<organism evidence="2 3">
    <name type="scientific">Dyella soli</name>
    <dbReference type="NCBI Taxonomy" id="522319"/>
    <lineage>
        <taxon>Bacteria</taxon>
        <taxon>Pseudomonadati</taxon>
        <taxon>Pseudomonadota</taxon>
        <taxon>Gammaproteobacteria</taxon>
        <taxon>Lysobacterales</taxon>
        <taxon>Rhodanobacteraceae</taxon>
        <taxon>Dyella</taxon>
    </lineage>
</organism>
<evidence type="ECO:0000313" key="2">
    <source>
        <dbReference type="EMBL" id="TCI06221.1"/>
    </source>
</evidence>
<sequence length="250" mass="26565">MKALWLCAALVAATFTQPAAHAANVSDPVVIASYTGKAGGARIGLSLVVRGDEVLPGSHYFRSSDLVDLPLLGTLGAKPQLKDAQGGVFKLGFSGPSRDGHAPTSLDDSTGLTGTLTDDSGKHMMVTLSLTSIRQASKSPERWYEDITHKSDTAFEQHVQGFYKAVLADDPQEAARHVAFPMRVNAGRTGMTITSPAQLKAKWAKIFTKAWLESAQEAMPHDLSVLQGRAMLGDGLAYFSDAGAVVVNVR</sequence>
<dbReference type="Proteomes" id="UP000291822">
    <property type="component" value="Unassembled WGS sequence"/>
</dbReference>
<dbReference type="RefSeq" id="WP_131152648.1">
    <property type="nucleotide sequence ID" value="NZ_SJTG01000007.1"/>
</dbReference>
<feature type="chain" id="PRO_5021025825" evidence="1">
    <location>
        <begin position="23"/>
        <end position="250"/>
    </location>
</feature>
<feature type="signal peptide" evidence="1">
    <location>
        <begin position="1"/>
        <end position="22"/>
    </location>
</feature>
<accession>A0A4R0YNN4</accession>
<evidence type="ECO:0000313" key="3">
    <source>
        <dbReference type="Proteomes" id="UP000291822"/>
    </source>
</evidence>
<comment type="caution">
    <text evidence="2">The sequence shown here is derived from an EMBL/GenBank/DDBJ whole genome shotgun (WGS) entry which is preliminary data.</text>
</comment>
<name>A0A4R0YNN4_9GAMM</name>
<proteinExistence type="predicted"/>
<dbReference type="AlphaFoldDB" id="A0A4R0YNN4"/>
<evidence type="ECO:0000256" key="1">
    <source>
        <dbReference type="SAM" id="SignalP"/>
    </source>
</evidence>